<evidence type="ECO:0000256" key="4">
    <source>
        <dbReference type="ARBA" id="ARBA00022553"/>
    </source>
</evidence>
<feature type="compositionally biased region" description="Polar residues" evidence="18">
    <location>
        <begin position="2117"/>
        <end position="2132"/>
    </location>
</feature>
<evidence type="ECO:0000256" key="3">
    <source>
        <dbReference type="ARBA" id="ARBA00022475"/>
    </source>
</evidence>
<evidence type="ECO:0000256" key="6">
    <source>
        <dbReference type="ARBA" id="ARBA00022673"/>
    </source>
</evidence>
<feature type="transmembrane region" description="Helical" evidence="19">
    <location>
        <begin position="761"/>
        <end position="778"/>
    </location>
</feature>
<dbReference type="GO" id="GO:0005509">
    <property type="term" value="F:calcium ion binding"/>
    <property type="evidence" value="ECO:0007669"/>
    <property type="project" value="InterPro"/>
</dbReference>
<evidence type="ECO:0000313" key="21">
    <source>
        <dbReference type="EMBL" id="RPB28265.1"/>
    </source>
</evidence>
<evidence type="ECO:0000256" key="10">
    <source>
        <dbReference type="ARBA" id="ARBA00022989"/>
    </source>
</evidence>
<feature type="domain" description="EF-hand" evidence="20">
    <location>
        <begin position="1773"/>
        <end position="1808"/>
    </location>
</feature>
<keyword evidence="6" id="KW-0107">Calcium channel</keyword>
<keyword evidence="22" id="KW-1185">Reference proteome</keyword>
<feature type="transmembrane region" description="Helical" evidence="19">
    <location>
        <begin position="1636"/>
        <end position="1660"/>
    </location>
</feature>
<dbReference type="FunCoup" id="A0A3N4MI51">
    <property type="interactions" value="98"/>
</dbReference>
<dbReference type="InterPro" id="IPR050599">
    <property type="entry name" value="VDCC_alpha-1_subunit"/>
</dbReference>
<dbReference type="FunFam" id="1.10.287.70:FF:000118">
    <property type="entry name" value="Calcium channel subunit Cch1"/>
    <property type="match status" value="1"/>
</dbReference>
<protein>
    <recommendedName>
        <fullName evidence="17">Calcium-channel protein CCH1</fullName>
    </recommendedName>
</protein>
<dbReference type="InterPro" id="IPR002048">
    <property type="entry name" value="EF_hand_dom"/>
</dbReference>
<keyword evidence="14" id="KW-0407">Ion channel</keyword>
<comment type="function">
    <text evidence="15">Voltage-gated, high-affinity calcium channel that functions together with MID1 to mediate calcium entry into cells. Required during conditions of environmental stress.</text>
</comment>
<feature type="transmembrane region" description="Helical" evidence="19">
    <location>
        <begin position="360"/>
        <end position="381"/>
    </location>
</feature>
<comment type="similarity">
    <text evidence="16">Belongs to the calcium channel alpha-1 subunit (TC 1.A.1.11) family.</text>
</comment>
<dbReference type="PROSITE" id="PS50222">
    <property type="entry name" value="EF_HAND_2"/>
    <property type="match status" value="1"/>
</dbReference>
<dbReference type="PANTHER" id="PTHR45628">
    <property type="entry name" value="VOLTAGE-DEPENDENT CALCIUM CHANNEL TYPE A SUBUNIT ALPHA-1"/>
    <property type="match status" value="1"/>
</dbReference>
<feature type="transmembrane region" description="Helical" evidence="19">
    <location>
        <begin position="396"/>
        <end position="415"/>
    </location>
</feature>
<dbReference type="GO" id="GO:0098703">
    <property type="term" value="P:calcium ion import across plasma membrane"/>
    <property type="evidence" value="ECO:0007669"/>
    <property type="project" value="TreeGrafter"/>
</dbReference>
<dbReference type="Proteomes" id="UP000267821">
    <property type="component" value="Unassembled WGS sequence"/>
</dbReference>
<feature type="region of interest" description="Disordered" evidence="18">
    <location>
        <begin position="25"/>
        <end position="60"/>
    </location>
</feature>
<dbReference type="InterPro" id="IPR005821">
    <property type="entry name" value="Ion_trans_dom"/>
</dbReference>
<feature type="transmembrane region" description="Helical" evidence="19">
    <location>
        <begin position="958"/>
        <end position="982"/>
    </location>
</feature>
<evidence type="ECO:0000256" key="9">
    <source>
        <dbReference type="ARBA" id="ARBA00022882"/>
    </source>
</evidence>
<evidence type="ECO:0000256" key="13">
    <source>
        <dbReference type="ARBA" id="ARBA00023180"/>
    </source>
</evidence>
<evidence type="ECO:0000256" key="18">
    <source>
        <dbReference type="SAM" id="MobiDB-lite"/>
    </source>
</evidence>
<dbReference type="GO" id="GO:0008331">
    <property type="term" value="F:high voltage-gated calcium channel activity"/>
    <property type="evidence" value="ECO:0007669"/>
    <property type="project" value="TreeGrafter"/>
</dbReference>
<evidence type="ECO:0000256" key="14">
    <source>
        <dbReference type="ARBA" id="ARBA00023303"/>
    </source>
</evidence>
<feature type="transmembrane region" description="Helical" evidence="19">
    <location>
        <begin position="790"/>
        <end position="812"/>
    </location>
</feature>
<keyword evidence="4" id="KW-0597">Phosphoprotein</keyword>
<feature type="transmembrane region" description="Helical" evidence="19">
    <location>
        <begin position="1735"/>
        <end position="1754"/>
    </location>
</feature>
<sequence length="2149" mass="240157">MHLQSAQNPFSRANFESKLGVGVEEGAKSHKGSGYAPDMKVTGLDVKDDEDHNDAPTPRALQEGLFDALGVSEGGPDGAGGSRRGSWLLGFGSGGEGLSVGGRGSSEGRRGSWLPGIALDDDAPPWAVGPDQDMRLMSIVGPDEGDDAPLTASSNMQPMAGSSLKLEGGAGTAYLSPQFTPSFGGSLSGGSPRGWLGDDLNIAEQGMRRSGSISRRKSLSPSSAGTFGRRLSTAVGMISQRVVNLGNDPTAVEQTLRRKSSTKDHDLPPPPSPYLTVTQDPADIPLDDVTFEKPESPSQKHHLHRPEHIPHPTHRPRQEHLWRQEQMNPLKGVSLRIFGPDNWLRVRLCRVLVHPATEPIILLLIVIQTILLTIDAAPSVFDDPRDKEWGTSNIDYAILVLFIIYTLEAIARIIVSGFIINPQKANDVDTAKRLITKARNLFSPRKQLDKAPKAAEPVGPSLLRSITNLQLADRVPANTQSQQCYRLARRAFLRHSFNRLDFLAVCSYWVSLGLTLTGYETQHHFHVFRMMSCLRILRLLGITSGTSVILRSLKKAAPLLVNVMVLIGFFWLIFAIIGVQSFKSSLRRNCVWVDPHGVQANFTQEFQFCGGHLNAVTGKAEPFINADGTPGAKHAKGYICPINSFCIVGDNPYGNTVSFDDILHSLELVFVIMTSNTFTSLMYYTADSDYLAACLFFAFGTVILAFWLVNLLVAVITSSFQIIREESKTSAFTVNEEESLDKQEPDLQTRMSKLRRFYDRTFWLWIILISGGFLAQTFRSADLPEHREHILDMIELGVTLILFFEILFRLVCKWRGFFRSKQNWADSIIAIVTLIMQLPVVHRSGRVYDWLTIFQIVRVYRVVWALPVTRHLLARVLGNLSGLLNLIFFVALLTYLCALFAVQLVRGDLPQEDENGKEIRMSFFTIYNAFLGMYQIFSSENWTDILYNATKYQTPYNVGWISAMFFIGWFILSNFIVLNMFIAVIQENFDVSEDDKRMFQVKAFLARKDLGAVTENFSLGSMFRRKNKDPTEYRSAAVEMLTKETVVDTFLDKQDRKITPPRAVPLHQAPGSTEASETSKFSLQRTWARLTRLWKSKEVNPFYSQPVLSNTHQGLAPGAMAQEVVSAQGRLKQAQRDYLKKHPNYNVSLFIFKPSNPIRRICQRLVWPARGNTRYDGLPPYRSAWLIFSSIIYAAIVAMVVLACVTTPMYQKQYFQKHGPSLRNWFTFTDAGFAALFTFEALVKIIADGLIWTPNAYLRGSWGIIDCAVLITLWISVLSSLREQGDIARAVGAFKALRALRLLNISDNARETFHSVIVIGVQKIISAAFVSLSLIIPFAVYGVNLFAGRLDSCNDNSPDITNLTDCVHEYVSSPYSWNVLAPKAVQNPYANFDTFGSSLFILFQIVSQEGWTDVSWSASSIVGRGLQPQPLAAQGNAMFFVAFNLLGAVFVLTLFVSVFMRNYTEQTGVAYLTADQRSWLELRKLLRQISPSKRPPNSPDEKWKSWCYRMSTYKRSSWQKAMTWVMGLHAVMLLLEYYPSPVSLDRARDFLFLSFTTVFVGNIVVRITGLTWTRFIRSKWDIYGLVSVGGTFITTILLLAGYENRTFIQLQKLFLVSVVFLLIPRNNQLDHLFKTASASLTAIGSLLATWFVLFLVYAIALTQTFGLTKIGPNGNGNVNFRTVPKALILLFRMSCGEGWNSVMSDFELSEPFCVKGKSFLDSDCGSEGYARALFVSWNIISMYIFVSLFVSLIYESFSYVYQRSGNLSSVSRDEIRAFKYAWAKFDPDGTGYIPKEDFAKLLGQLSGIFAMRIHEDESYRVTNILDDCRTDVTGVGIIDGVDIDALNRRLSMMPINKIRRQRLFFNLFYEECMVTADRDNGIGFNQIMVTLAHYKIINDSKSLRLEEFLRRRWRMQKVEEQVKRNTVRGFFMTLYWSKRYKETRASQKPSLGLPSFLNNPFGGPSSFGNRTSLGVPQIFVDNDNVSESPSRARPLDLGGLSTLSTPKRPQLGIVISPAEGDLDGDTYSQRGMSPGGISPGGVGSPGGGSPGQSMPSTPQHLSPTNSPRHSPTHSPVSESPPDRGIATGRAGSVQSALEDALDSSEWGRQIRSYVARSPSSAGLRNRSASNAQVRERSRSPTSPRGFRLP</sequence>
<evidence type="ECO:0000256" key="5">
    <source>
        <dbReference type="ARBA" id="ARBA00022568"/>
    </source>
</evidence>
<name>A0A3N4MI51_9PEZI</name>
<feature type="transmembrane region" description="Helical" evidence="19">
    <location>
        <begin position="559"/>
        <end position="579"/>
    </location>
</feature>
<keyword evidence="11" id="KW-0406">Ion transport</keyword>
<feature type="transmembrane region" description="Helical" evidence="19">
    <location>
        <begin position="690"/>
        <end position="716"/>
    </location>
</feature>
<evidence type="ECO:0000256" key="1">
    <source>
        <dbReference type="ARBA" id="ARBA00004651"/>
    </source>
</evidence>
<feature type="transmembrane region" description="Helical" evidence="19">
    <location>
        <begin position="1606"/>
        <end position="1624"/>
    </location>
</feature>
<accession>A0A3N4MI51</accession>
<feature type="transmembrane region" description="Helical" evidence="19">
    <location>
        <begin position="1580"/>
        <end position="1600"/>
    </location>
</feature>
<dbReference type="SUPFAM" id="SSF81324">
    <property type="entry name" value="Voltage-gated potassium channels"/>
    <property type="match status" value="4"/>
</dbReference>
<dbReference type="InParanoid" id="A0A3N4MI51"/>
<feature type="region of interest" description="Disordered" evidence="18">
    <location>
        <begin position="99"/>
        <end position="128"/>
    </location>
</feature>
<feature type="region of interest" description="Disordered" evidence="18">
    <location>
        <begin position="207"/>
        <end position="226"/>
    </location>
</feature>
<feature type="region of interest" description="Disordered" evidence="18">
    <location>
        <begin position="256"/>
        <end position="317"/>
    </location>
</feature>
<feature type="transmembrane region" description="Helical" evidence="19">
    <location>
        <begin position="1437"/>
        <end position="1459"/>
    </location>
</feature>
<reference evidence="21 22" key="1">
    <citation type="journal article" date="2018" name="Nat. Ecol. Evol.">
        <title>Pezizomycetes genomes reveal the molecular basis of ectomycorrhizal truffle lifestyle.</title>
        <authorList>
            <person name="Murat C."/>
            <person name="Payen T."/>
            <person name="Noel B."/>
            <person name="Kuo A."/>
            <person name="Morin E."/>
            <person name="Chen J."/>
            <person name="Kohler A."/>
            <person name="Krizsan K."/>
            <person name="Balestrini R."/>
            <person name="Da Silva C."/>
            <person name="Montanini B."/>
            <person name="Hainaut M."/>
            <person name="Levati E."/>
            <person name="Barry K.W."/>
            <person name="Belfiori B."/>
            <person name="Cichocki N."/>
            <person name="Clum A."/>
            <person name="Dockter R.B."/>
            <person name="Fauchery L."/>
            <person name="Guy J."/>
            <person name="Iotti M."/>
            <person name="Le Tacon F."/>
            <person name="Lindquist E.A."/>
            <person name="Lipzen A."/>
            <person name="Malagnac F."/>
            <person name="Mello A."/>
            <person name="Molinier V."/>
            <person name="Miyauchi S."/>
            <person name="Poulain J."/>
            <person name="Riccioni C."/>
            <person name="Rubini A."/>
            <person name="Sitrit Y."/>
            <person name="Splivallo R."/>
            <person name="Traeger S."/>
            <person name="Wang M."/>
            <person name="Zifcakova L."/>
            <person name="Wipf D."/>
            <person name="Zambonelli A."/>
            <person name="Paolocci F."/>
            <person name="Nowrousian M."/>
            <person name="Ottonello S."/>
            <person name="Baldrian P."/>
            <person name="Spatafora J.W."/>
            <person name="Henrissat B."/>
            <person name="Nagy L.G."/>
            <person name="Aury J.M."/>
            <person name="Wincker P."/>
            <person name="Grigoriev I.V."/>
            <person name="Bonfante P."/>
            <person name="Martin F.M."/>
        </authorList>
    </citation>
    <scope>NUCLEOTIDE SEQUENCE [LARGE SCALE GENOMIC DNA]</scope>
    <source>
        <strain evidence="21 22">ATCC MYA-4762</strain>
    </source>
</reference>
<comment type="subcellular location">
    <subcellularLocation>
        <location evidence="1">Cell membrane</location>
        <topology evidence="1">Multi-pass membrane protein</topology>
    </subcellularLocation>
</comment>
<feature type="compositionally biased region" description="Basic and acidic residues" evidence="18">
    <location>
        <begin position="306"/>
        <end position="317"/>
    </location>
</feature>
<keyword evidence="12 19" id="KW-0472">Membrane</keyword>
<dbReference type="GO" id="GO:0005891">
    <property type="term" value="C:voltage-gated calcium channel complex"/>
    <property type="evidence" value="ECO:0007669"/>
    <property type="project" value="TreeGrafter"/>
</dbReference>
<evidence type="ECO:0000259" key="20">
    <source>
        <dbReference type="PROSITE" id="PS50222"/>
    </source>
</evidence>
<feature type="transmembrane region" description="Helical" evidence="19">
    <location>
        <begin position="1324"/>
        <end position="1347"/>
    </location>
</feature>
<feature type="transmembrane region" description="Helical" evidence="19">
    <location>
        <begin position="1184"/>
        <end position="1205"/>
    </location>
</feature>
<feature type="compositionally biased region" description="Low complexity" evidence="18">
    <location>
        <begin position="208"/>
        <end position="223"/>
    </location>
</feature>
<feature type="compositionally biased region" description="Gly residues" evidence="18">
    <location>
        <begin position="2033"/>
        <end position="2050"/>
    </location>
</feature>
<feature type="transmembrane region" description="Helical" evidence="19">
    <location>
        <begin position="880"/>
        <end position="901"/>
    </location>
</feature>
<feature type="compositionally biased region" description="Polar residues" evidence="18">
    <location>
        <begin position="2059"/>
        <end position="2077"/>
    </location>
</feature>
<feature type="transmembrane region" description="Helical" evidence="19">
    <location>
        <begin position="1225"/>
        <end position="1247"/>
    </location>
</feature>
<keyword evidence="9" id="KW-0851">Voltage-gated channel</keyword>
<dbReference type="STRING" id="1051890.A0A3N4MI51"/>
<feature type="transmembrane region" description="Helical" evidence="19">
    <location>
        <begin position="1550"/>
        <end position="1568"/>
    </location>
</feature>
<dbReference type="FunFam" id="1.20.120.350:FF:000063">
    <property type="entry name" value="Calcium channel subunit Cch1"/>
    <property type="match status" value="1"/>
</dbReference>
<keyword evidence="10 19" id="KW-1133">Transmembrane helix</keyword>
<dbReference type="FunFam" id="1.10.287.70:FF:000093">
    <property type="entry name" value="Calcium channel subunit Cch1"/>
    <property type="match status" value="1"/>
</dbReference>
<dbReference type="Pfam" id="PF00520">
    <property type="entry name" value="Ion_trans"/>
    <property type="match status" value="4"/>
</dbReference>
<evidence type="ECO:0000256" key="17">
    <source>
        <dbReference type="ARBA" id="ARBA00067459"/>
    </source>
</evidence>
<dbReference type="PANTHER" id="PTHR45628:SF7">
    <property type="entry name" value="VOLTAGE-DEPENDENT CALCIUM CHANNEL TYPE A SUBUNIT ALPHA-1"/>
    <property type="match status" value="1"/>
</dbReference>
<feature type="transmembrane region" description="Helical" evidence="19">
    <location>
        <begin position="921"/>
        <end position="937"/>
    </location>
</feature>
<gene>
    <name evidence="21" type="ORF">L211DRAFT_833241</name>
</gene>
<keyword evidence="8" id="KW-0106">Calcium</keyword>
<evidence type="ECO:0000313" key="22">
    <source>
        <dbReference type="Proteomes" id="UP000267821"/>
    </source>
</evidence>
<keyword evidence="2" id="KW-0813">Transport</keyword>
<evidence type="ECO:0000256" key="8">
    <source>
        <dbReference type="ARBA" id="ARBA00022837"/>
    </source>
</evidence>
<feature type="transmembrane region" description="Helical" evidence="19">
    <location>
        <begin position="1259"/>
        <end position="1281"/>
    </location>
</feature>
<dbReference type="Gene3D" id="1.20.120.350">
    <property type="entry name" value="Voltage-gated potassium channels. Chain C"/>
    <property type="match status" value="4"/>
</dbReference>
<keyword evidence="5" id="KW-0109">Calcium transport</keyword>
<feature type="region of interest" description="Disordered" evidence="18">
    <location>
        <begin position="1984"/>
        <end position="2149"/>
    </location>
</feature>
<dbReference type="OrthoDB" id="416585at2759"/>
<evidence type="ECO:0000256" key="15">
    <source>
        <dbReference type="ARBA" id="ARBA00057587"/>
    </source>
</evidence>
<feature type="transmembrane region" description="Helical" evidence="19">
    <location>
        <begin position="666"/>
        <end position="684"/>
    </location>
</feature>
<dbReference type="InterPro" id="IPR011992">
    <property type="entry name" value="EF-hand-dom_pair"/>
</dbReference>
<organism evidence="21 22">
    <name type="scientific">Terfezia boudieri ATCC MYA-4762</name>
    <dbReference type="NCBI Taxonomy" id="1051890"/>
    <lineage>
        <taxon>Eukaryota</taxon>
        <taxon>Fungi</taxon>
        <taxon>Dikarya</taxon>
        <taxon>Ascomycota</taxon>
        <taxon>Pezizomycotina</taxon>
        <taxon>Pezizomycetes</taxon>
        <taxon>Pezizales</taxon>
        <taxon>Pezizaceae</taxon>
        <taxon>Terfezia</taxon>
    </lineage>
</organism>
<evidence type="ECO:0000256" key="7">
    <source>
        <dbReference type="ARBA" id="ARBA00022692"/>
    </source>
</evidence>
<feature type="compositionally biased region" description="Basic and acidic residues" evidence="18">
    <location>
        <begin position="45"/>
        <end position="54"/>
    </location>
</feature>
<dbReference type="SUPFAM" id="SSF47473">
    <property type="entry name" value="EF-hand"/>
    <property type="match status" value="1"/>
</dbReference>
<evidence type="ECO:0000256" key="16">
    <source>
        <dbReference type="ARBA" id="ARBA00061395"/>
    </source>
</evidence>
<evidence type="ECO:0000256" key="2">
    <source>
        <dbReference type="ARBA" id="ARBA00022448"/>
    </source>
</evidence>
<keyword evidence="3" id="KW-1003">Cell membrane</keyword>
<dbReference type="Gene3D" id="1.10.238.10">
    <property type="entry name" value="EF-hand"/>
    <property type="match status" value="1"/>
</dbReference>
<keyword evidence="7 19" id="KW-0812">Transmembrane</keyword>
<evidence type="ECO:0000256" key="11">
    <source>
        <dbReference type="ARBA" id="ARBA00023065"/>
    </source>
</evidence>
<evidence type="ECO:0000256" key="12">
    <source>
        <dbReference type="ARBA" id="ARBA00023136"/>
    </source>
</evidence>
<dbReference type="Gene3D" id="1.10.287.70">
    <property type="match status" value="4"/>
</dbReference>
<dbReference type="InterPro" id="IPR027359">
    <property type="entry name" value="Volt_channel_dom_sf"/>
</dbReference>
<evidence type="ECO:0000256" key="19">
    <source>
        <dbReference type="SAM" id="Phobius"/>
    </source>
</evidence>
<dbReference type="EMBL" id="ML121529">
    <property type="protein sequence ID" value="RPB28265.1"/>
    <property type="molecule type" value="Genomic_DNA"/>
</dbReference>
<keyword evidence="13" id="KW-0325">Glycoprotein</keyword>
<proteinExistence type="inferred from homology"/>